<comment type="catalytic activity">
    <reaction evidence="16">
        <text>dihydroxyacetone + ATP = dihydroxyacetone phosphate + ADP + H(+)</text>
        <dbReference type="Rhea" id="RHEA:15773"/>
        <dbReference type="ChEBI" id="CHEBI:15378"/>
        <dbReference type="ChEBI" id="CHEBI:16016"/>
        <dbReference type="ChEBI" id="CHEBI:30616"/>
        <dbReference type="ChEBI" id="CHEBI:57642"/>
        <dbReference type="ChEBI" id="CHEBI:456216"/>
        <dbReference type="EC" id="2.7.1.29"/>
    </reaction>
</comment>
<evidence type="ECO:0000313" key="19">
    <source>
        <dbReference type="EMBL" id="KAF3837427.1"/>
    </source>
</evidence>
<dbReference type="PANTHER" id="PTHR28629">
    <property type="entry name" value="TRIOKINASE/FMN CYCLASE"/>
    <property type="match status" value="1"/>
</dbReference>
<comment type="cofactor">
    <cofactor evidence="1">
        <name>Co(2+)</name>
        <dbReference type="ChEBI" id="CHEBI:48828"/>
    </cofactor>
</comment>
<evidence type="ECO:0000256" key="2">
    <source>
        <dbReference type="ARBA" id="ARBA00012107"/>
    </source>
</evidence>
<keyword evidence="6" id="KW-0808">Transferase</keyword>
<dbReference type="GO" id="GO:0019563">
    <property type="term" value="P:glycerol catabolic process"/>
    <property type="evidence" value="ECO:0007669"/>
    <property type="project" value="TreeGrafter"/>
</dbReference>
<comment type="subunit">
    <text evidence="13">Homodimer. Interacts with IFIH1 (via the CARD domains), the interaction is inhibited by viral infection.</text>
</comment>
<keyword evidence="7" id="KW-0547">Nucleotide-binding</keyword>
<feature type="domain" description="DhaK" evidence="18">
    <location>
        <begin position="4"/>
        <end position="356"/>
    </location>
</feature>
<dbReference type="PROSITE" id="PS51480">
    <property type="entry name" value="DHAL"/>
    <property type="match status" value="1"/>
</dbReference>
<evidence type="ECO:0000256" key="14">
    <source>
        <dbReference type="ARBA" id="ARBA00047974"/>
    </source>
</evidence>
<dbReference type="InterPro" id="IPR050861">
    <property type="entry name" value="Dihydroxyacetone_Kinase"/>
</dbReference>
<dbReference type="EC" id="2.7.1.28" evidence="3"/>
<organism evidence="19 20">
    <name type="scientific">Dissostichus mawsoni</name>
    <name type="common">Antarctic cod</name>
    <dbReference type="NCBI Taxonomy" id="36200"/>
    <lineage>
        <taxon>Eukaryota</taxon>
        <taxon>Metazoa</taxon>
        <taxon>Chordata</taxon>
        <taxon>Craniata</taxon>
        <taxon>Vertebrata</taxon>
        <taxon>Euteleostomi</taxon>
        <taxon>Actinopterygii</taxon>
        <taxon>Neopterygii</taxon>
        <taxon>Teleostei</taxon>
        <taxon>Neoteleostei</taxon>
        <taxon>Acanthomorphata</taxon>
        <taxon>Eupercaria</taxon>
        <taxon>Perciformes</taxon>
        <taxon>Notothenioidei</taxon>
        <taxon>Nototheniidae</taxon>
        <taxon>Dissostichus</taxon>
    </lineage>
</organism>
<dbReference type="InterPro" id="IPR004006">
    <property type="entry name" value="DhaK_dom"/>
</dbReference>
<dbReference type="SUPFAM" id="SSF82549">
    <property type="entry name" value="DAK1/DegV-like"/>
    <property type="match status" value="1"/>
</dbReference>
<dbReference type="InterPro" id="IPR036117">
    <property type="entry name" value="DhaL_dom_sf"/>
</dbReference>
<accession>A0A7J5XLH7</accession>
<keyword evidence="9" id="KW-0067">ATP-binding</keyword>
<comment type="function">
    <text evidence="12">Catalyzes both the phosphorylation of dihydroxyacetone and of glyceraldehyde, and the splitting of ribonucleoside diphosphate-X compounds among which FAD is the best substrate. Represses IFIH1-mediated cellular antiviral response.</text>
</comment>
<sequence>MINSAEVCVDEALCGLVSASGGLSLMGGGHRVLLRSDLNLLRGKVALLSGGGSGHEPAHGGRNSEHALSSCSRGVFASPPPTSILAAILCLHNAGASGVLLIVKNYTGDRLNFGLAAEQARNHGVDVDMVIVADDCAFNQPSKAGRRGLCGTIFIHKLAGALAEEGCSLVQIVSKVTEVLKGIGTLGVSLSPCSVPGCLPSFDLPPGDMEIGLGEERGRDGGGEKVEMDPRRAWNQEIGESRGVVVARVMSGSFMTSLEMAGVSLSVMTVDQETLRLFIVILSYTVYPIDAKTSAPAWPNLSRPLSPVMRKALVKVCTTLLEKQEELNALDRASGDGDCGNTHAQAAKGISSTAAL</sequence>
<comment type="catalytic activity">
    <reaction evidence="14">
        <text>D-glyceraldehyde + ATP = D-glyceraldehyde 3-phosphate + ADP + H(+)</text>
        <dbReference type="Rhea" id="RHEA:13941"/>
        <dbReference type="ChEBI" id="CHEBI:15378"/>
        <dbReference type="ChEBI" id="CHEBI:17378"/>
        <dbReference type="ChEBI" id="CHEBI:30616"/>
        <dbReference type="ChEBI" id="CHEBI:59776"/>
        <dbReference type="ChEBI" id="CHEBI:456216"/>
        <dbReference type="EC" id="2.7.1.28"/>
    </reaction>
</comment>
<dbReference type="InterPro" id="IPR004007">
    <property type="entry name" value="DhaL_dom"/>
</dbReference>
<evidence type="ECO:0000256" key="13">
    <source>
        <dbReference type="ARBA" id="ARBA00046681"/>
    </source>
</evidence>
<evidence type="ECO:0000259" key="18">
    <source>
        <dbReference type="PROSITE" id="PS51481"/>
    </source>
</evidence>
<evidence type="ECO:0000256" key="6">
    <source>
        <dbReference type="ARBA" id="ARBA00022679"/>
    </source>
</evidence>
<dbReference type="EMBL" id="JAAKFY010000023">
    <property type="protein sequence ID" value="KAF3837427.1"/>
    <property type="molecule type" value="Genomic_DNA"/>
</dbReference>
<evidence type="ECO:0000256" key="3">
    <source>
        <dbReference type="ARBA" id="ARBA00012110"/>
    </source>
</evidence>
<dbReference type="GO" id="GO:0050354">
    <property type="term" value="F:triokinase activity"/>
    <property type="evidence" value="ECO:0007669"/>
    <property type="project" value="UniProtKB-EC"/>
</dbReference>
<dbReference type="EC" id="2.7.1.29" evidence="2"/>
<dbReference type="SUPFAM" id="SSF101473">
    <property type="entry name" value="DhaL-like"/>
    <property type="match status" value="1"/>
</dbReference>
<evidence type="ECO:0000256" key="15">
    <source>
        <dbReference type="ARBA" id="ARBA00048526"/>
    </source>
</evidence>
<evidence type="ECO:0000256" key="10">
    <source>
        <dbReference type="ARBA" id="ARBA00023285"/>
    </source>
</evidence>
<evidence type="ECO:0000256" key="12">
    <source>
        <dbReference type="ARBA" id="ARBA00045490"/>
    </source>
</evidence>
<keyword evidence="8" id="KW-0418">Kinase</keyword>
<dbReference type="Gene3D" id="3.30.1180.20">
    <property type="entry name" value="Dihydroxyacetone kinase, domain 2"/>
    <property type="match status" value="1"/>
</dbReference>
<keyword evidence="10" id="KW-0170">Cobalt</keyword>
<evidence type="ECO:0000313" key="20">
    <source>
        <dbReference type="Proteomes" id="UP000518266"/>
    </source>
</evidence>
<dbReference type="Gene3D" id="3.40.50.10440">
    <property type="entry name" value="Dihydroxyacetone kinase, domain 1"/>
    <property type="match status" value="1"/>
</dbReference>
<feature type="domain" description="DhaL" evidence="17">
    <location>
        <begin position="307"/>
        <end position="356"/>
    </location>
</feature>
<name>A0A7J5XLH7_DISMA</name>
<proteinExistence type="predicted"/>
<evidence type="ECO:0000256" key="5">
    <source>
        <dbReference type="ARBA" id="ARBA00018932"/>
    </source>
</evidence>
<comment type="caution">
    <text evidence="19">The sequence shown here is derived from an EMBL/GenBank/DDBJ whole genome shotgun (WGS) entry which is preliminary data.</text>
</comment>
<evidence type="ECO:0000256" key="16">
    <source>
        <dbReference type="ARBA" id="ARBA00048898"/>
    </source>
</evidence>
<dbReference type="Gene3D" id="1.25.40.340">
    <property type="match status" value="1"/>
</dbReference>
<gene>
    <name evidence="19" type="ORF">F7725_004891</name>
</gene>
<evidence type="ECO:0000256" key="4">
    <source>
        <dbReference type="ARBA" id="ARBA00012578"/>
    </source>
</evidence>
<dbReference type="GO" id="GO:0005524">
    <property type="term" value="F:ATP binding"/>
    <property type="evidence" value="ECO:0007669"/>
    <property type="project" value="UniProtKB-KW"/>
</dbReference>
<dbReference type="PANTHER" id="PTHR28629:SF4">
    <property type="entry name" value="TRIOKINASE_FMN CYCLASE"/>
    <property type="match status" value="1"/>
</dbReference>
<evidence type="ECO:0000256" key="1">
    <source>
        <dbReference type="ARBA" id="ARBA00001941"/>
    </source>
</evidence>
<dbReference type="PROSITE" id="PS51481">
    <property type="entry name" value="DHAK"/>
    <property type="match status" value="1"/>
</dbReference>
<reference evidence="19 20" key="1">
    <citation type="submission" date="2020-03" db="EMBL/GenBank/DDBJ databases">
        <title>Dissostichus mawsoni Genome sequencing and assembly.</title>
        <authorList>
            <person name="Park H."/>
        </authorList>
    </citation>
    <scope>NUCLEOTIDE SEQUENCE [LARGE SCALE GENOMIC DNA]</scope>
    <source>
        <strain evidence="19">DM0001</strain>
        <tissue evidence="19">Muscle</tissue>
    </source>
</reference>
<dbReference type="GO" id="GO:0004371">
    <property type="term" value="F:glycerone kinase activity"/>
    <property type="evidence" value="ECO:0007669"/>
    <property type="project" value="UniProtKB-EC"/>
</dbReference>
<dbReference type="EC" id="4.6.1.15" evidence="4"/>
<dbReference type="OrthoDB" id="1724672at2759"/>
<protein>
    <recommendedName>
        <fullName evidence="5">Triokinase/FMN cyclase</fullName>
        <ecNumber evidence="3">2.7.1.28</ecNumber>
        <ecNumber evidence="2">2.7.1.29</ecNumber>
        <ecNumber evidence="4">4.6.1.15</ecNumber>
    </recommendedName>
    <alternativeName>
        <fullName evidence="11">Bifunctional ATP-dependent dihydroxyacetone kinase/FAD-AMP lyase (cyclizing)</fullName>
    </alternativeName>
</protein>
<dbReference type="GO" id="GO:0034012">
    <property type="term" value="F:FAD-AMP lyase (cyclizing) activity"/>
    <property type="evidence" value="ECO:0007669"/>
    <property type="project" value="UniProtKB-EC"/>
</dbReference>
<dbReference type="FunFam" id="3.40.50.10440:FF:000001">
    <property type="entry name" value="Dihydroxyacetone kinase, DhaK subunit"/>
    <property type="match status" value="1"/>
</dbReference>
<evidence type="ECO:0000256" key="7">
    <source>
        <dbReference type="ARBA" id="ARBA00022741"/>
    </source>
</evidence>
<dbReference type="GO" id="GO:0005829">
    <property type="term" value="C:cytosol"/>
    <property type="evidence" value="ECO:0007669"/>
    <property type="project" value="TreeGrafter"/>
</dbReference>
<evidence type="ECO:0000256" key="9">
    <source>
        <dbReference type="ARBA" id="ARBA00022840"/>
    </source>
</evidence>
<evidence type="ECO:0000259" key="17">
    <source>
        <dbReference type="PROSITE" id="PS51480"/>
    </source>
</evidence>
<evidence type="ECO:0000256" key="11">
    <source>
        <dbReference type="ARBA" id="ARBA00032426"/>
    </source>
</evidence>
<comment type="catalytic activity">
    <reaction evidence="15">
        <text>FAD = riboflavin cyclic-4',5'-phosphate + AMP + H(+)</text>
        <dbReference type="Rhea" id="RHEA:13729"/>
        <dbReference type="ChEBI" id="CHEBI:15378"/>
        <dbReference type="ChEBI" id="CHEBI:57692"/>
        <dbReference type="ChEBI" id="CHEBI:76202"/>
        <dbReference type="ChEBI" id="CHEBI:456215"/>
        <dbReference type="EC" id="4.6.1.15"/>
    </reaction>
</comment>
<evidence type="ECO:0000256" key="8">
    <source>
        <dbReference type="ARBA" id="ARBA00022777"/>
    </source>
</evidence>
<dbReference type="Pfam" id="PF02733">
    <property type="entry name" value="Dak1"/>
    <property type="match status" value="2"/>
</dbReference>
<dbReference type="Proteomes" id="UP000518266">
    <property type="component" value="Unassembled WGS sequence"/>
</dbReference>
<keyword evidence="20" id="KW-1185">Reference proteome</keyword>
<dbReference type="AlphaFoldDB" id="A0A7J5XLH7"/>